<sequence length="175" mass="19771">MPNIRSISTQGSSLHPVVRELCSEISKRYSSKLTKLSSSIPLAVPRKLIFTSLTCVNIDLKHIHDFEMPRISAETIVSLQISGNMNNLNWSLFSVETSVDVVVLPNLLYLTLDLVYKKNPYGSSYDLEPLQQKAYLPRLKRLKLSTTTSECRFFKVTRLPSKMDSLRVVAPSLVI</sequence>
<accession>A0A9W8I9Z0</accession>
<dbReference type="AlphaFoldDB" id="A0A9W8I9Z0"/>
<dbReference type="Proteomes" id="UP001139887">
    <property type="component" value="Unassembled WGS sequence"/>
</dbReference>
<keyword evidence="2" id="KW-1185">Reference proteome</keyword>
<reference evidence="1" key="1">
    <citation type="submission" date="2022-07" db="EMBL/GenBank/DDBJ databases">
        <title>Phylogenomic reconstructions and comparative analyses of Kickxellomycotina fungi.</title>
        <authorList>
            <person name="Reynolds N.K."/>
            <person name="Stajich J.E."/>
            <person name="Barry K."/>
            <person name="Grigoriev I.V."/>
            <person name="Crous P."/>
            <person name="Smith M.E."/>
        </authorList>
    </citation>
    <scope>NUCLEOTIDE SEQUENCE</scope>
    <source>
        <strain evidence="1">NRRL 1566</strain>
    </source>
</reference>
<dbReference type="OrthoDB" id="5547667at2759"/>
<proteinExistence type="predicted"/>
<feature type="non-terminal residue" evidence="1">
    <location>
        <position position="175"/>
    </location>
</feature>
<protein>
    <submittedName>
        <fullName evidence="1">Uncharacterized protein</fullName>
    </submittedName>
</protein>
<dbReference type="EMBL" id="JANBUW010000840">
    <property type="protein sequence ID" value="KAJ2845286.1"/>
    <property type="molecule type" value="Genomic_DNA"/>
</dbReference>
<gene>
    <name evidence="1" type="ORF">IWW36_004841</name>
</gene>
<comment type="caution">
    <text evidence="1">The sequence shown here is derived from an EMBL/GenBank/DDBJ whole genome shotgun (WGS) entry which is preliminary data.</text>
</comment>
<evidence type="ECO:0000313" key="1">
    <source>
        <dbReference type="EMBL" id="KAJ2845286.1"/>
    </source>
</evidence>
<name>A0A9W8I9Z0_9FUNG</name>
<organism evidence="1 2">
    <name type="scientific">Coemansia brasiliensis</name>
    <dbReference type="NCBI Taxonomy" id="2650707"/>
    <lineage>
        <taxon>Eukaryota</taxon>
        <taxon>Fungi</taxon>
        <taxon>Fungi incertae sedis</taxon>
        <taxon>Zoopagomycota</taxon>
        <taxon>Kickxellomycotina</taxon>
        <taxon>Kickxellomycetes</taxon>
        <taxon>Kickxellales</taxon>
        <taxon>Kickxellaceae</taxon>
        <taxon>Coemansia</taxon>
    </lineage>
</organism>
<evidence type="ECO:0000313" key="2">
    <source>
        <dbReference type="Proteomes" id="UP001139887"/>
    </source>
</evidence>